<comment type="domain">
    <text evidence="15">The N-terminal DNA-binding domain is a ssDNA-dependent ATPase and has ATP-dependent 3'-5' helicase function. This domain interacts with RecC.</text>
</comment>
<evidence type="ECO:0000256" key="12">
    <source>
        <dbReference type="ARBA" id="ARBA00023235"/>
    </source>
</evidence>
<feature type="binding site" evidence="15">
    <location>
        <position position="1162"/>
    </location>
    <ligand>
        <name>Mg(2+)</name>
        <dbReference type="ChEBI" id="CHEBI:18420"/>
    </ligand>
</feature>
<comment type="similarity">
    <text evidence="15">Belongs to the helicase family. UvrD subfamily.</text>
</comment>
<comment type="domain">
    <text evidence="15">The C-terminal domain has nuclease activity and interacts with RecD. It interacts with RecA, facilitating its loading onto ssDNA.</text>
</comment>
<keyword evidence="9 15" id="KW-0460">Magnesium</keyword>
<dbReference type="EC" id="3.1.11.5" evidence="15"/>
<evidence type="ECO:0000256" key="15">
    <source>
        <dbReference type="HAMAP-Rule" id="MF_01485"/>
    </source>
</evidence>
<dbReference type="Proteomes" id="UP001149719">
    <property type="component" value="Unassembled WGS sequence"/>
</dbReference>
<feature type="binding site" evidence="15">
    <location>
        <position position="1149"/>
    </location>
    <ligand>
        <name>Mg(2+)</name>
        <dbReference type="ChEBI" id="CHEBI:18420"/>
    </ligand>
</feature>
<evidence type="ECO:0000256" key="7">
    <source>
        <dbReference type="ARBA" id="ARBA00022839"/>
    </source>
</evidence>
<evidence type="ECO:0000313" key="19">
    <source>
        <dbReference type="EMBL" id="MCZ2720085.1"/>
    </source>
</evidence>
<evidence type="ECO:0000256" key="16">
    <source>
        <dbReference type="PROSITE-ProRule" id="PRU00560"/>
    </source>
</evidence>
<evidence type="ECO:0000256" key="1">
    <source>
        <dbReference type="ARBA" id="ARBA00022722"/>
    </source>
</evidence>
<keyword evidence="6 15" id="KW-0347">Helicase</keyword>
<evidence type="ECO:0000313" key="20">
    <source>
        <dbReference type="Proteomes" id="UP001149719"/>
    </source>
</evidence>
<dbReference type="InterPro" id="IPR011335">
    <property type="entry name" value="Restrct_endonuc-II-like"/>
</dbReference>
<keyword evidence="1 15" id="KW-0540">Nuclease</keyword>
<comment type="catalytic activity">
    <reaction evidence="14 15">
        <text>ATP + H2O = ADP + phosphate + H(+)</text>
        <dbReference type="Rhea" id="RHEA:13065"/>
        <dbReference type="ChEBI" id="CHEBI:15377"/>
        <dbReference type="ChEBI" id="CHEBI:15378"/>
        <dbReference type="ChEBI" id="CHEBI:30616"/>
        <dbReference type="ChEBI" id="CHEBI:43474"/>
        <dbReference type="ChEBI" id="CHEBI:456216"/>
        <dbReference type="EC" id="5.6.2.4"/>
    </reaction>
</comment>
<keyword evidence="7 15" id="KW-0269">Exonuclease</keyword>
<dbReference type="Gene3D" id="1.10.3170.10">
    <property type="entry name" value="Recbcd, chain B, domain 2"/>
    <property type="match status" value="1"/>
</dbReference>
<dbReference type="Pfam" id="PF12705">
    <property type="entry name" value="PDDEXK_1"/>
    <property type="match status" value="1"/>
</dbReference>
<keyword evidence="11 15" id="KW-0234">DNA repair</keyword>
<accession>A0ABT4JNY6</accession>
<comment type="caution">
    <text evidence="19">The sequence shown here is derived from an EMBL/GenBank/DDBJ whole genome shotgun (WGS) entry which is preliminary data.</text>
</comment>
<comment type="catalytic activity">
    <reaction evidence="13 15">
        <text>Couples ATP hydrolysis with the unwinding of duplex DNA by translocating in the 3'-5' direction.</text>
        <dbReference type="EC" id="5.6.2.4"/>
    </reaction>
</comment>
<dbReference type="Gene3D" id="3.40.50.300">
    <property type="entry name" value="P-loop containing nucleotide triphosphate hydrolases"/>
    <property type="match status" value="2"/>
</dbReference>
<dbReference type="GO" id="GO:0008854">
    <property type="term" value="F:exodeoxyribonuclease V activity"/>
    <property type="evidence" value="ECO:0007669"/>
    <property type="project" value="UniProtKB-EC"/>
</dbReference>
<dbReference type="InterPro" id="IPR000212">
    <property type="entry name" value="DNA_helicase_UvrD/REP"/>
</dbReference>
<evidence type="ECO:0000256" key="2">
    <source>
        <dbReference type="ARBA" id="ARBA00022723"/>
    </source>
</evidence>
<dbReference type="InterPro" id="IPR014017">
    <property type="entry name" value="DNA_helicase_UvrD-like_C"/>
</dbReference>
<evidence type="ECO:0000256" key="9">
    <source>
        <dbReference type="ARBA" id="ARBA00022842"/>
    </source>
</evidence>
<dbReference type="HAMAP" id="MF_01485">
    <property type="entry name" value="RecB"/>
    <property type="match status" value="1"/>
</dbReference>
<comment type="catalytic activity">
    <reaction evidence="15">
        <text>Exonucleolytic cleavage (in the presence of ATP) in either 5'- to 3'- or 3'- to 5'-direction to yield 5'-phosphooligonucleotides.</text>
        <dbReference type="EC" id="3.1.11.5"/>
    </reaction>
</comment>
<dbReference type="PANTHER" id="PTHR11070">
    <property type="entry name" value="UVRD / RECB / PCRA DNA HELICASE FAMILY MEMBER"/>
    <property type="match status" value="1"/>
</dbReference>
<gene>
    <name evidence="15 19" type="primary">recB</name>
    <name evidence="19" type="ORF">O1D97_00120</name>
</gene>
<evidence type="ECO:0000259" key="17">
    <source>
        <dbReference type="PROSITE" id="PS51198"/>
    </source>
</evidence>
<keyword evidence="8 15" id="KW-0067">ATP-binding</keyword>
<keyword evidence="3 15" id="KW-0547">Nucleotide-binding</keyword>
<comment type="subunit">
    <text evidence="15">Heterotrimer of RecB, RecC and RecD. All subunits contribute to DNA-binding. Interacts with RecA.</text>
</comment>
<dbReference type="EC" id="5.6.2.4" evidence="15"/>
<dbReference type="Pfam" id="PF00580">
    <property type="entry name" value="UvrD-helicase"/>
    <property type="match status" value="1"/>
</dbReference>
<feature type="region of interest" description="Nuclease activity, interacts with RecD and RecA" evidence="15">
    <location>
        <begin position="944"/>
        <end position="1280"/>
    </location>
</feature>
<dbReference type="InterPro" id="IPR004586">
    <property type="entry name" value="RecB"/>
</dbReference>
<dbReference type="Pfam" id="PF13361">
    <property type="entry name" value="UvrD_C"/>
    <property type="match status" value="1"/>
</dbReference>
<reference evidence="19" key="1">
    <citation type="submission" date="2022-12" db="EMBL/GenBank/DDBJ databases">
        <title>Marinomonas 15G1-11 sp. nov, isolated from marine algae.</title>
        <authorList>
            <person name="Butt M."/>
            <person name="Choi D.G."/>
            <person name="Kim J.M."/>
            <person name="Lee J.K."/>
            <person name="Baek J.H."/>
            <person name="Jeon C.O."/>
        </authorList>
    </citation>
    <scope>NUCLEOTIDE SEQUENCE</scope>
    <source>
        <strain evidence="19">15G1-11</strain>
    </source>
</reference>
<dbReference type="SUPFAM" id="SSF52540">
    <property type="entry name" value="P-loop containing nucleoside triphosphate hydrolases"/>
    <property type="match status" value="1"/>
</dbReference>
<feature type="active site" description="For nuclease activity" evidence="15">
    <location>
        <position position="1162"/>
    </location>
</feature>
<dbReference type="InterPro" id="IPR011604">
    <property type="entry name" value="PDDEXK-like_dom_sf"/>
</dbReference>
<keyword evidence="10 15" id="KW-0238">DNA-binding</keyword>
<keyword evidence="4 15" id="KW-0227">DNA damage</keyword>
<name>A0ABT4JNY6_9GAMM</name>
<comment type="miscellaneous">
    <text evidence="15">In the RecBCD complex, RecB has a slow 3'-5' helicase, an exonuclease activity and loads RecA onto ssDNA, RecD has a fast 5'-3' helicase activity, while RecC stimulates the ATPase and processivity of the RecB helicase and contributes to recognition of the Chi site.</text>
</comment>
<dbReference type="Gene3D" id="3.90.320.10">
    <property type="match status" value="1"/>
</dbReference>
<comment type="cofactor">
    <cofactor evidence="15">
        <name>Mg(2+)</name>
        <dbReference type="ChEBI" id="CHEBI:18420"/>
    </cofactor>
    <text evidence="15">Binds 1 Mg(2+) ion per subunit.</text>
</comment>
<dbReference type="PANTHER" id="PTHR11070:SF23">
    <property type="entry name" value="RECBCD ENZYME SUBUNIT RECB"/>
    <property type="match status" value="1"/>
</dbReference>
<dbReference type="RefSeq" id="WP_269121713.1">
    <property type="nucleotide sequence ID" value="NZ_JAPUBN010000001.1"/>
</dbReference>
<comment type="function">
    <text evidence="15">A helicase/nuclease that prepares dsDNA breaks (DSB) for recombinational DNA repair. Binds to DSBs and unwinds DNA via a highly rapid and processive ATP-dependent bidirectional helicase activity. Unwinds dsDNA until it encounters a Chi (crossover hotspot instigator) sequence from the 3' direction. Cuts ssDNA a few nucleotides 3' to the Chi site. The properties and activities of the enzyme are changed at Chi. The Chi-altered holoenzyme produces a long 3'-ssDNA overhang and facilitates RecA-binding to the ssDNA for homologous DNA recombination and repair. Holoenzyme degrades any linearized DNA that is unable to undergo homologous recombination. In the holoenzyme this subunit contributes ATPase, 3'-5' helicase, exonuclease activity and loads RecA onto ssDNA.</text>
</comment>
<keyword evidence="12 15" id="KW-0413">Isomerase</keyword>
<dbReference type="NCBIfam" id="TIGR00609">
    <property type="entry name" value="recB"/>
    <property type="match status" value="1"/>
</dbReference>
<keyword evidence="20" id="KW-1185">Reference proteome</keyword>
<feature type="domain" description="UvrD-like helicase C-terminal" evidence="18">
    <location>
        <begin position="489"/>
        <end position="761"/>
    </location>
</feature>
<evidence type="ECO:0000256" key="13">
    <source>
        <dbReference type="ARBA" id="ARBA00034617"/>
    </source>
</evidence>
<sequence>MSVSTERPLIALDAFAFPLYGRRLIEASAGTGKTYTIANLYLRLLVPTRSDVEFAYPLTVDQILVVTFTEASTSELKARIRQRIRQARQALLLGASQDVFLSQWIGQFSASEGELAVERLLNAEKQMDEAAIFTIHGFCQRMLSQNAFESRMLFQQEIETDESIPLSIAVKDVWRAETYPMTSEFAAIVRAVWSTPQALQKDLASLQSQPSVNIQGADFDIENGLKQAQERIKKVKSLWNEQATDIIALLDESDIKGTFWFNTPKKQDTREKLINAFYQWSNSDSFTLPADIKRLDASELAMQVKRNGVAPVHEIFELVSDLRANYPTTDKVKPALLSRYWQLAQKRLALWKQQTLKLTFTDLLTSLYTALHSEEGQRLAERIRQLYPIAMIDEFQDTDPVQYRIFSSIYALQQAEQQNKSALGLIMIGDPKQAIYAFRGADVYTYLAAKNDVEAVYSLATNYRSSAAMIQSVNRLFMTQPNPFQVTGIPFTPVQDRGVAGGFVRHGQVQTAMQFLRPEQNEIWSAATYEQTLAEMSASHIHELLLEGQSGQATLNTDNKIRSLAPKDIAILVSGYQQAQLMKQSLSKKGISSVYLSDRGSVFASTEAQDLWVILHAVHDEGRETSLRSALATKLLNKSHEELDLFNHDDVYFEQWSERFQHYHEVWLTQGLMPMLRRFIQDLKLASDILNRANGERSLTNLLHLGEKLQQKAMEMESQENLLRYFLMVIQSPDGNSDEQKVRLESDAELVRIITIHKSKGLEYPLVYLPFALKPFSNRDKHALFHESDISKNNPVHSPSLWFSACPNDQQKKQHEDELYATEIRLAYVALTRAKEACFIGCAEIGKAATKTLADRSYLHLSGVGSLLYAAEPKEYGALDEVLQTLSKGSIIHGTHSIDVVEKTTESLPKFKQSRENEFTECQLDQHDNPLLENRKFSAQIERDWWVGSYSSLIVGDENHKKSSLNPGLDEAALVTISEDSDLQQALLKELAVADQSDAAVLIDTVEVVENKFSFPRGAKPGTFLHDLLEGAPLADSYSRVAFADLLLAKHQSKLVDYFERQGYGQWHAVLLSWLRDILQTPLATDLPGLTLDTLSESQVFKEMEFFLPVSGFKALELDNIARRYDSVSKDAPRIQDRPLKGMLKGFIDLLFEWQGQYYVVDYKSNHLGDSEDDYHDQALREGVADHRYDLQYQLYTLALHRYLKTRIDDYDYDMHVGGVMYLFLRGMDGKSQQGIYRTKLLKEHVLEMDALFTGNQRCHGTDDLASGFTSNEEGQYDLF</sequence>
<dbReference type="Gene3D" id="1.10.486.10">
    <property type="entry name" value="PCRA, domain 4"/>
    <property type="match status" value="1"/>
</dbReference>
<evidence type="ECO:0000256" key="3">
    <source>
        <dbReference type="ARBA" id="ARBA00022741"/>
    </source>
</evidence>
<evidence type="ECO:0000256" key="4">
    <source>
        <dbReference type="ARBA" id="ARBA00022763"/>
    </source>
</evidence>
<dbReference type="EMBL" id="JAPUBN010000001">
    <property type="protein sequence ID" value="MCZ2720085.1"/>
    <property type="molecule type" value="Genomic_DNA"/>
</dbReference>
<dbReference type="InterPro" id="IPR027417">
    <property type="entry name" value="P-loop_NTPase"/>
</dbReference>
<dbReference type="PROSITE" id="PS51198">
    <property type="entry name" value="UVRD_HELICASE_ATP_BIND"/>
    <property type="match status" value="1"/>
</dbReference>
<feature type="region of interest" description="DNA-binding and helicase activity, interacts with RecC" evidence="15">
    <location>
        <begin position="1"/>
        <end position="914"/>
    </location>
</feature>
<evidence type="ECO:0000256" key="8">
    <source>
        <dbReference type="ARBA" id="ARBA00022840"/>
    </source>
</evidence>
<evidence type="ECO:0000256" key="5">
    <source>
        <dbReference type="ARBA" id="ARBA00022801"/>
    </source>
</evidence>
<keyword evidence="5 15" id="KW-0378">Hydrolase</keyword>
<dbReference type="InterPro" id="IPR038726">
    <property type="entry name" value="PDDEXK_AddAB-type"/>
</dbReference>
<feature type="binding site" evidence="15">
    <location>
        <position position="1026"/>
    </location>
    <ligand>
        <name>Mg(2+)</name>
        <dbReference type="ChEBI" id="CHEBI:18420"/>
    </ligand>
</feature>
<protein>
    <recommendedName>
        <fullName evidence="15">RecBCD enzyme subunit RecB</fullName>
        <ecNumber evidence="15">3.1.11.5</ecNumber>
        <ecNumber evidence="15">5.6.2.4</ecNumber>
    </recommendedName>
    <alternativeName>
        <fullName evidence="15">DNA 3'-5' helicase subunit RecB</fullName>
    </alternativeName>
    <alternativeName>
        <fullName evidence="15">Exonuclease V subunit RecB</fullName>
        <shortName evidence="15">ExoV subunit RecB</shortName>
    </alternativeName>
    <alternativeName>
        <fullName evidence="15">Helicase/nuclease RecBCD subunit RecB</fullName>
    </alternativeName>
</protein>
<feature type="domain" description="UvrD-like helicase ATP-binding" evidence="17">
    <location>
        <begin position="6"/>
        <end position="466"/>
    </location>
</feature>
<evidence type="ECO:0000259" key="18">
    <source>
        <dbReference type="PROSITE" id="PS51217"/>
    </source>
</evidence>
<evidence type="ECO:0000256" key="14">
    <source>
        <dbReference type="ARBA" id="ARBA00048988"/>
    </source>
</evidence>
<dbReference type="SUPFAM" id="SSF52980">
    <property type="entry name" value="Restriction endonuclease-like"/>
    <property type="match status" value="1"/>
</dbReference>
<evidence type="ECO:0000256" key="11">
    <source>
        <dbReference type="ARBA" id="ARBA00023204"/>
    </source>
</evidence>
<dbReference type="InterPro" id="IPR014016">
    <property type="entry name" value="UvrD-like_ATP-bd"/>
</dbReference>
<organism evidence="19 20">
    <name type="scientific">Marinomonas phaeophyticola</name>
    <dbReference type="NCBI Taxonomy" id="3004091"/>
    <lineage>
        <taxon>Bacteria</taxon>
        <taxon>Pseudomonadati</taxon>
        <taxon>Pseudomonadota</taxon>
        <taxon>Gammaproteobacteria</taxon>
        <taxon>Oceanospirillales</taxon>
        <taxon>Oceanospirillaceae</taxon>
        <taxon>Marinomonas</taxon>
    </lineage>
</organism>
<proteinExistence type="inferred from homology"/>
<keyword evidence="2 15" id="KW-0479">Metal-binding</keyword>
<evidence type="ECO:0000256" key="6">
    <source>
        <dbReference type="ARBA" id="ARBA00022806"/>
    </source>
</evidence>
<feature type="binding site" evidence="16">
    <location>
        <begin position="27"/>
        <end position="34"/>
    </location>
    <ligand>
        <name>ATP</name>
        <dbReference type="ChEBI" id="CHEBI:30616"/>
    </ligand>
</feature>
<dbReference type="PROSITE" id="PS51217">
    <property type="entry name" value="UVRD_HELICASE_CTER"/>
    <property type="match status" value="1"/>
</dbReference>
<evidence type="ECO:0000256" key="10">
    <source>
        <dbReference type="ARBA" id="ARBA00023125"/>
    </source>
</evidence>
<dbReference type="CDD" id="cd22352">
    <property type="entry name" value="RecB_C-like"/>
    <property type="match status" value="1"/>
</dbReference>